<evidence type="ECO:0000256" key="8">
    <source>
        <dbReference type="ARBA" id="ARBA00022840"/>
    </source>
</evidence>
<evidence type="ECO:0000256" key="5">
    <source>
        <dbReference type="ARBA" id="ARBA00022694"/>
    </source>
</evidence>
<dbReference type="SUPFAM" id="SSF52540">
    <property type="entry name" value="P-loop containing nucleoside triphosphate hydrolases"/>
    <property type="match status" value="1"/>
</dbReference>
<sequence length="152" mass="17246">MKIYHSFSSEDTKVLGGALARALLREKRRRAHATVLALAGELGSGKTTFVQGFFRALGVRARAASPTFILMRRTPLRGKKFRKVFHIDAYRTKRPEDFVALGIREVFADPGNLVLIEWADKIKNILPPRAIRLSFAHKKDPDERKIVIRDHA</sequence>
<dbReference type="STRING" id="1798652.A3A43_01215"/>
<comment type="caution">
    <text evidence="11">The sequence shown here is derived from an EMBL/GenBank/DDBJ whole genome shotgun (WGS) entry which is preliminary data.</text>
</comment>
<dbReference type="EMBL" id="MHLC01000012">
    <property type="protein sequence ID" value="OGZ01394.1"/>
    <property type="molecule type" value="Genomic_DNA"/>
</dbReference>
<evidence type="ECO:0000256" key="1">
    <source>
        <dbReference type="ARBA" id="ARBA00004496"/>
    </source>
</evidence>
<keyword evidence="5" id="KW-0819">tRNA processing</keyword>
<dbReference type="GO" id="GO:0002949">
    <property type="term" value="P:tRNA threonylcarbamoyladenosine modification"/>
    <property type="evidence" value="ECO:0007669"/>
    <property type="project" value="InterPro"/>
</dbReference>
<keyword evidence="11" id="KW-0808">Transferase</keyword>
<keyword evidence="8" id="KW-0067">ATP-binding</keyword>
<keyword evidence="7" id="KW-0547">Nucleotide-binding</keyword>
<dbReference type="PANTHER" id="PTHR33540">
    <property type="entry name" value="TRNA THREONYLCARBAMOYLADENOSINE BIOSYNTHESIS PROTEIN TSAE"/>
    <property type="match status" value="1"/>
</dbReference>
<evidence type="ECO:0000313" key="11">
    <source>
        <dbReference type="EMBL" id="OGZ01394.1"/>
    </source>
</evidence>
<dbReference type="NCBIfam" id="TIGR00150">
    <property type="entry name" value="T6A_YjeE"/>
    <property type="match status" value="1"/>
</dbReference>
<dbReference type="GO" id="GO:0005737">
    <property type="term" value="C:cytoplasm"/>
    <property type="evidence" value="ECO:0007669"/>
    <property type="project" value="UniProtKB-SubCell"/>
</dbReference>
<dbReference type="Gene3D" id="3.40.50.300">
    <property type="entry name" value="P-loop containing nucleotide triphosphate hydrolases"/>
    <property type="match status" value="1"/>
</dbReference>
<accession>A0A1G2CJ16</accession>
<gene>
    <name evidence="11" type="ORF">A3A43_01215</name>
</gene>
<protein>
    <recommendedName>
        <fullName evidence="3">tRNA threonylcarbamoyladenosine biosynthesis protein TsaE</fullName>
    </recommendedName>
    <alternativeName>
        <fullName evidence="10">t(6)A37 threonylcarbamoyladenosine biosynthesis protein TsaE</fullName>
    </alternativeName>
</protein>
<dbReference type="GO" id="GO:0016740">
    <property type="term" value="F:transferase activity"/>
    <property type="evidence" value="ECO:0007669"/>
    <property type="project" value="UniProtKB-KW"/>
</dbReference>
<dbReference type="Proteomes" id="UP000178495">
    <property type="component" value="Unassembled WGS sequence"/>
</dbReference>
<comment type="subcellular location">
    <subcellularLocation>
        <location evidence="1">Cytoplasm</location>
    </subcellularLocation>
</comment>
<reference evidence="11 12" key="1">
    <citation type="journal article" date="2016" name="Nat. Commun.">
        <title>Thousands of microbial genomes shed light on interconnected biogeochemical processes in an aquifer system.</title>
        <authorList>
            <person name="Anantharaman K."/>
            <person name="Brown C.T."/>
            <person name="Hug L.A."/>
            <person name="Sharon I."/>
            <person name="Castelle C.J."/>
            <person name="Probst A.J."/>
            <person name="Thomas B.C."/>
            <person name="Singh A."/>
            <person name="Wilkins M.J."/>
            <person name="Karaoz U."/>
            <person name="Brodie E.L."/>
            <person name="Williams K.H."/>
            <person name="Hubbard S.S."/>
            <person name="Banfield J.F."/>
        </authorList>
    </citation>
    <scope>NUCLEOTIDE SEQUENCE [LARGE SCALE GENOMIC DNA]</scope>
</reference>
<evidence type="ECO:0000256" key="3">
    <source>
        <dbReference type="ARBA" id="ARBA00019010"/>
    </source>
</evidence>
<dbReference type="GO" id="GO:0046872">
    <property type="term" value="F:metal ion binding"/>
    <property type="evidence" value="ECO:0007669"/>
    <property type="project" value="UniProtKB-KW"/>
</dbReference>
<dbReference type="AlphaFoldDB" id="A0A1G2CJ16"/>
<evidence type="ECO:0000256" key="6">
    <source>
        <dbReference type="ARBA" id="ARBA00022723"/>
    </source>
</evidence>
<name>A0A1G2CJ16_9BACT</name>
<evidence type="ECO:0000256" key="7">
    <source>
        <dbReference type="ARBA" id="ARBA00022741"/>
    </source>
</evidence>
<keyword evidence="6" id="KW-0479">Metal-binding</keyword>
<dbReference type="PANTHER" id="PTHR33540:SF2">
    <property type="entry name" value="TRNA THREONYLCARBAMOYLADENOSINE BIOSYNTHESIS PROTEIN TSAE"/>
    <property type="match status" value="1"/>
</dbReference>
<evidence type="ECO:0000256" key="10">
    <source>
        <dbReference type="ARBA" id="ARBA00032441"/>
    </source>
</evidence>
<evidence type="ECO:0000256" key="2">
    <source>
        <dbReference type="ARBA" id="ARBA00007599"/>
    </source>
</evidence>
<dbReference type="GO" id="GO:0005524">
    <property type="term" value="F:ATP binding"/>
    <property type="evidence" value="ECO:0007669"/>
    <property type="project" value="UniProtKB-KW"/>
</dbReference>
<dbReference type="InterPro" id="IPR027417">
    <property type="entry name" value="P-loop_NTPase"/>
</dbReference>
<organism evidence="11 12">
    <name type="scientific">Candidatus Liptonbacteria bacterium RIFCSPLOWO2_01_FULL_56_20</name>
    <dbReference type="NCBI Taxonomy" id="1798652"/>
    <lineage>
        <taxon>Bacteria</taxon>
        <taxon>Candidatus Liptoniibacteriota</taxon>
    </lineage>
</organism>
<keyword evidence="9" id="KW-0460">Magnesium</keyword>
<comment type="similarity">
    <text evidence="2">Belongs to the TsaE family.</text>
</comment>
<proteinExistence type="inferred from homology"/>
<evidence type="ECO:0000256" key="9">
    <source>
        <dbReference type="ARBA" id="ARBA00022842"/>
    </source>
</evidence>
<dbReference type="InterPro" id="IPR003442">
    <property type="entry name" value="T6A_TsaE"/>
</dbReference>
<evidence type="ECO:0000256" key="4">
    <source>
        <dbReference type="ARBA" id="ARBA00022490"/>
    </source>
</evidence>
<evidence type="ECO:0000313" key="12">
    <source>
        <dbReference type="Proteomes" id="UP000178495"/>
    </source>
</evidence>
<keyword evidence="4" id="KW-0963">Cytoplasm</keyword>
<dbReference type="Pfam" id="PF02367">
    <property type="entry name" value="TsaE"/>
    <property type="match status" value="1"/>
</dbReference>